<dbReference type="GO" id="GO:0004331">
    <property type="term" value="F:fructose-2,6-bisphosphate 2-phosphatase activity"/>
    <property type="evidence" value="ECO:0007669"/>
    <property type="project" value="UniProtKB-EC"/>
</dbReference>
<feature type="compositionally biased region" description="Low complexity" evidence="12">
    <location>
        <begin position="1696"/>
        <end position="1736"/>
    </location>
</feature>
<dbReference type="PROSITE" id="PS00175">
    <property type="entry name" value="PG_MUTASE"/>
    <property type="match status" value="1"/>
</dbReference>
<dbReference type="Pfam" id="PF00300">
    <property type="entry name" value="His_Phos_1"/>
    <property type="match status" value="1"/>
</dbReference>
<protein>
    <recommendedName>
        <fullName evidence="3">fructose-2,6-bisphosphate 2-phosphatase</fullName>
        <ecNumber evidence="3">3.1.3.46</ecNumber>
    </recommendedName>
</protein>
<feature type="compositionally biased region" description="Low complexity" evidence="12">
    <location>
        <begin position="511"/>
        <end position="521"/>
    </location>
</feature>
<evidence type="ECO:0000256" key="5">
    <source>
        <dbReference type="ARBA" id="ARBA00022801"/>
    </source>
</evidence>
<feature type="domain" description="CNH" evidence="14">
    <location>
        <begin position="440"/>
        <end position="801"/>
    </location>
</feature>
<feature type="binding site" evidence="10">
    <location>
        <begin position="211"/>
        <end position="218"/>
    </location>
    <ligand>
        <name>substrate</name>
    </ligand>
</feature>
<feature type="active site" description="Tele-phosphohistidine intermediate" evidence="9">
    <location>
        <position position="212"/>
    </location>
</feature>
<dbReference type="InterPro" id="IPR001180">
    <property type="entry name" value="CNH_dom"/>
</dbReference>
<feature type="compositionally biased region" description="Basic and acidic residues" evidence="12">
    <location>
        <begin position="1984"/>
        <end position="1994"/>
    </location>
</feature>
<feature type="region of interest" description="Disordered" evidence="12">
    <location>
        <begin position="469"/>
        <end position="528"/>
    </location>
</feature>
<dbReference type="EMBL" id="KZ851866">
    <property type="protein sequence ID" value="RDK38094.1"/>
    <property type="molecule type" value="Genomic_DNA"/>
</dbReference>
<evidence type="ECO:0000256" key="4">
    <source>
        <dbReference type="ARBA" id="ARBA00022741"/>
    </source>
</evidence>
<dbReference type="Gene3D" id="3.40.50.1240">
    <property type="entry name" value="Phosphoglycerate mutase-like"/>
    <property type="match status" value="1"/>
</dbReference>
<evidence type="ECO:0000259" key="14">
    <source>
        <dbReference type="PROSITE" id="PS50219"/>
    </source>
</evidence>
<keyword evidence="13" id="KW-1133">Transmembrane helix</keyword>
<keyword evidence="13" id="KW-0812">Transmembrane</keyword>
<feature type="compositionally biased region" description="Acidic residues" evidence="12">
    <location>
        <begin position="470"/>
        <end position="479"/>
    </location>
</feature>
<evidence type="ECO:0000256" key="6">
    <source>
        <dbReference type="ARBA" id="ARBA00022840"/>
    </source>
</evidence>
<dbReference type="SMART" id="SM00855">
    <property type="entry name" value="PGAM"/>
    <property type="match status" value="1"/>
</dbReference>
<feature type="compositionally biased region" description="Basic residues" evidence="12">
    <location>
        <begin position="1995"/>
        <end position="2007"/>
    </location>
</feature>
<sequence>MVGLPARGKSLIAGKAMRYLAWVGIPARVFNVGSYRRAGTPQPNANFFDPHNTEGEKMRRAAAEAAVSDMLQWFQSGKGVVAILDATNSTKERRRWIHERCQEANVETLYVESICDDEDLIMNNILEVKTTSPDYKGQDPEVAALDFRNRIRNYEKVYETIDDNEKHFTYVKLINVGSTVIINQIKDYLSSRLVYYIQNLHIKPRSIWLSRHGESEYNLTGKIGGDSNISERGEAYARALPGLLKKSGVPPNTKIVIWTSTLKRTIQTARHLAAETGFEKLEWKALDELDSGVCDGLTYEQIAEKYPEDFAARDEDKYNYRYRGGESYRDVVIRLEPIIMELERSENVIIVTHQAVLRCIYAYFLNTPQEQSPWMEVPLHTLIKLTPRAYGTEEQRFKADIPAVSTWRAKGTKDITKAKKKKMLSAFTARPLVELKPRDRSRIESVLAYGDRVLAGLNNGSLRIYRVNEQEEEPEEGEEGGGGQQHEQHGQDTGKGGKKDTDQQGNGNGEAGIITNGTTNGTREHKKPTELLREVEKFSRYKIEQLALIKEAKVLVSLSGGYVSLHDLGTYALQEQLGKTKGATTFAVTSNIENDSETGVPAIVSRVAVAVKRKIMLWVWRDMEMEGGGPMEMTLVSGIKTLTWVSGTRLVAGLGSGFVMVDIEGGSGGTVTDLTGPSGIGGLGGQESTGRLAGVGVASMSYMGLGGSAPKPLATRLKEGQVLLAKDINTHFIDVQGNSLGRRQIPWSHAPADIGYSYPFLLALHDSSKGVLEVRNPETLSLLQSVPLPSASIMHIPQPTISLAHAGKGFLVASDRTIWRMEALSYDTQIDSLVEKGYLDEAISLASMLEDALLRDKQGRLRQIKLEKAEGLFKMRKYTDSMDLFTEISAPPETVIRLYPKIIAGELSSIVEEPEESEDGTTDSQPKTQENNNPTDAPATEETPAPKTLSHAPSVMSLLRTRTDDGSDAGSIRGKVVEEAKNDKALEGADLKLAVRDLQRYLADVRRRFQRFLNPDGTLKVIDATTDGANDALTDSVMKLLSIDPEGEYDLGEKLREKARLVDTTLFRAYMYAIPALAGSLFRIANFCDPDVVMEKLEETGRHNDLIDFLYGKKLHRQALELLQKFGQADDEEETAPQLHGPKRTVNYLQNLSPDHIDLILEFAEWPVRQDPELGMEIFLADTENAETLPRERVLDFLQGIDVNLAVRYLEHIIGELNDMTPDLHQKLLILYLNRLKKHQAKEWEFSSLDDYVNWQSKFLNMLKSSSQYSPAKILDRLDRDDPEFFEARAIVFSKMGQHRQALEIYVFKLEDYVKAEEYCNHLHKVEDTTAADGSASRCVALLPYEDDKPSIYLTLLSLYLSPPHGYKPRYGPALEVLAKHGSRLPPNSALDLIPESLPVKELEFYFKGRMRAANTILNESRIVANLQKAEDIKTQAQLLVGEGTDGRSTRSRHVTITEERVCGICHKRIGGSVINVFPEGLLWYRSLRFFCLRFLVFFSFVVPDLPFRISWPCLVQRKHTGVADISYTMIPRDSGIQGSNAYDLFSRDSFLVSLVVSTLLTVSLVGVTGSSVLFHNLLSVVLLFLGFLVRDLATLCLGGLLVLFHALGQEYVDVVLQSGLRSHLFAHTMLRSPVSPERSSSRSPLPPPPLSQPPRRSFDDFSYARPASSGSDASSITSNVTTISPRHSAFNPGAVSVTSSPRPPRTSSITANTTAPPPISTATTNTNTSSSSSTIRSPVSFMPHGEILSRKPSGRGGPPELQRRSRHHSQGFFEPSLPTASSSEATISASRIAAQAAMLQQQQAAPQNPPKRPPPVRGVSEDGSRSRRGGSASPPPPPPPAPLFAPPTSSGSASGASYQSGSTSGNTHAATTAANVVFPRNPALQPPGLEMPVEREHKHKGEKSKMKLFSKPKHIGISRDKDGISKDRGLPSPSKMGFPSGGLSRIVSASTTSLADTFPSNNSSLYNLSNASASTVVPADKPVGSEKEKEKDKDKHKHHFLSRQKLKLKDRDDHYNLPLSSASSNSKPSDPNAPQSLYSFTPASPGAVTTTFGKSVSGLDLLHGLRDKKKEEKALESEQLDWVANSSGPAPGTFAGPSSLGSSTGVLAEAALRETLQGFGLNNMTPEDAWDFLKAKLMVIFDGEDVRIAIEDLNKLVLIHIQRCVQKRMPTAVVDDLRELLETGCASLNHTLNGIPDEKLVPHLVQVWMLFKGCGSVMNRREASEFWASAFNGEYAGCELDVRNLVLIAFRDMVILYRYDVLKATFSRLSLDSIKLGTAALSVTTKSSSNSGRPTTSASLDGGFGSYSSQSSTLLNAANSYSSDSLDCNRSRAASNTSNPDQLIFQSISSPTQRPSIIHRSSHTDTSHIITETVGRMLQCVSVLASVQTGDRAQEQIEILSKELKHNWLGRGRTGRDRRGFVGTKIRPAIVARTDSDDYMRDNMEDYGRRELSVL</sequence>
<feature type="compositionally biased region" description="Basic residues" evidence="12">
    <location>
        <begin position="1898"/>
        <end position="1917"/>
    </location>
</feature>
<dbReference type="InterPro" id="IPR003094">
    <property type="entry name" value="6Pfruct_kin"/>
</dbReference>
<gene>
    <name evidence="15" type="ORF">M752DRAFT_286519</name>
</gene>
<feature type="transmembrane region" description="Helical" evidence="13">
    <location>
        <begin position="1551"/>
        <end position="1575"/>
    </location>
</feature>
<proteinExistence type="inferred from homology"/>
<dbReference type="PROSITE" id="PS50219">
    <property type="entry name" value="CNH"/>
    <property type="match status" value="1"/>
</dbReference>
<evidence type="ECO:0000256" key="13">
    <source>
        <dbReference type="SAM" id="Phobius"/>
    </source>
</evidence>
<feature type="compositionally biased region" description="Low complexity" evidence="12">
    <location>
        <begin position="1961"/>
        <end position="1975"/>
    </location>
</feature>
<feature type="transmembrane region" description="Helical" evidence="13">
    <location>
        <begin position="1581"/>
        <end position="1605"/>
    </location>
</feature>
<dbReference type="InterPro" id="IPR029033">
    <property type="entry name" value="His_PPase_superfam"/>
</dbReference>
<dbReference type="GO" id="GO:0006003">
    <property type="term" value="P:fructose 2,6-bisphosphate metabolic process"/>
    <property type="evidence" value="ECO:0007669"/>
    <property type="project" value="InterPro"/>
</dbReference>
<dbReference type="PROSITE" id="PS50236">
    <property type="entry name" value="CHCR"/>
    <property type="match status" value="1"/>
</dbReference>
<evidence type="ECO:0000256" key="1">
    <source>
        <dbReference type="ARBA" id="ARBA00004184"/>
    </source>
</evidence>
<dbReference type="GO" id="GO:0005524">
    <property type="term" value="F:ATP binding"/>
    <property type="evidence" value="ECO:0007669"/>
    <property type="project" value="UniProtKB-KW"/>
</dbReference>
<feature type="compositionally biased region" description="Low complexity" evidence="12">
    <location>
        <begin position="1669"/>
        <end position="1679"/>
    </location>
</feature>
<organism evidence="15 16">
    <name type="scientific">Aspergillus phoenicis ATCC 13157</name>
    <dbReference type="NCBI Taxonomy" id="1353007"/>
    <lineage>
        <taxon>Eukaryota</taxon>
        <taxon>Fungi</taxon>
        <taxon>Dikarya</taxon>
        <taxon>Ascomycota</taxon>
        <taxon>Pezizomycotina</taxon>
        <taxon>Eurotiomycetes</taxon>
        <taxon>Eurotiomycetidae</taxon>
        <taxon>Eurotiales</taxon>
        <taxon>Aspergillaceae</taxon>
        <taxon>Aspergillus</taxon>
    </lineage>
</organism>
<dbReference type="InterPro" id="IPR013079">
    <property type="entry name" value="6Phosfructo_kin"/>
</dbReference>
<dbReference type="InterPro" id="IPR019453">
    <property type="entry name" value="VPS39/TGFA1_Znf"/>
</dbReference>
<feature type="compositionally biased region" description="Basic and acidic residues" evidence="12">
    <location>
        <begin position="486"/>
        <end position="502"/>
    </location>
</feature>
<keyword evidence="5" id="KW-0378">Hydrolase</keyword>
<keyword evidence="4" id="KW-0547">Nucleotide-binding</keyword>
<evidence type="ECO:0000313" key="16">
    <source>
        <dbReference type="Proteomes" id="UP000254937"/>
    </source>
</evidence>
<dbReference type="InterPro" id="IPR019452">
    <property type="entry name" value="VPS39/TGF_beta_rcpt-assoc_1"/>
</dbReference>
<dbReference type="CDD" id="cd07067">
    <property type="entry name" value="HP_PGM_like"/>
    <property type="match status" value="1"/>
</dbReference>
<evidence type="ECO:0000256" key="9">
    <source>
        <dbReference type="PIRSR" id="PIRSR613078-1"/>
    </source>
</evidence>
<dbReference type="PANTHER" id="PTHR12894:SF49">
    <property type="entry name" value="VAM6_VPS39-LIKE PROTEIN"/>
    <property type="match status" value="1"/>
</dbReference>
<dbReference type="Pfam" id="PF08539">
    <property type="entry name" value="HbrB"/>
    <property type="match status" value="1"/>
</dbReference>
<dbReference type="GO" id="GO:0006914">
    <property type="term" value="P:autophagy"/>
    <property type="evidence" value="ECO:0007669"/>
    <property type="project" value="TreeGrafter"/>
</dbReference>
<dbReference type="SUPFAM" id="SSF53254">
    <property type="entry name" value="Phosphoglycerate mutase-like"/>
    <property type="match status" value="1"/>
</dbReference>
<feature type="compositionally biased region" description="Low complexity" evidence="12">
    <location>
        <begin position="1847"/>
        <end position="1876"/>
    </location>
</feature>
<feature type="compositionally biased region" description="Pro residues" evidence="12">
    <location>
        <begin position="1834"/>
        <end position="1846"/>
    </location>
</feature>
<dbReference type="InterPro" id="IPR027417">
    <property type="entry name" value="P-loop_NTPase"/>
</dbReference>
<feature type="region of interest" description="Disordered" evidence="12">
    <location>
        <begin position="911"/>
        <end position="954"/>
    </location>
</feature>
<dbReference type="GO" id="GO:0000329">
    <property type="term" value="C:fungal-type vacuole membrane"/>
    <property type="evidence" value="ECO:0007669"/>
    <property type="project" value="TreeGrafter"/>
</dbReference>
<dbReference type="InterPro" id="IPR013078">
    <property type="entry name" value="His_Pase_superF_clade-1"/>
</dbReference>
<comment type="subcellular location">
    <subcellularLocation>
        <location evidence="1">Endomembrane system</location>
        <topology evidence="1">Peripheral membrane protein</topology>
    </subcellularLocation>
</comment>
<evidence type="ECO:0000256" key="11">
    <source>
        <dbReference type="PROSITE-ProRule" id="PRU01006"/>
    </source>
</evidence>
<name>A0A370P7W0_ASPPH</name>
<dbReference type="InterPro" id="IPR032914">
    <property type="entry name" value="Vam6/VPS39/TRAP1"/>
</dbReference>
<dbReference type="InterPro" id="IPR000547">
    <property type="entry name" value="Clathrin_H-chain/VPS_repeat"/>
</dbReference>
<evidence type="ECO:0000256" key="2">
    <source>
        <dbReference type="ARBA" id="ARBA00008408"/>
    </source>
</evidence>
<dbReference type="GO" id="GO:0034058">
    <property type="term" value="P:endosomal vesicle fusion"/>
    <property type="evidence" value="ECO:0007669"/>
    <property type="project" value="TreeGrafter"/>
</dbReference>
<dbReference type="PRINTS" id="PR00991">
    <property type="entry name" value="6PFRUCTKNASE"/>
</dbReference>
<reference evidence="15 16" key="1">
    <citation type="submission" date="2018-07" db="EMBL/GenBank/DDBJ databases">
        <title>Section-level genome sequencing of Aspergillus section Nigri to investigate inter- and intra-species variation.</title>
        <authorList>
            <consortium name="DOE Joint Genome Institute"/>
            <person name="Vesth T.C."/>
            <person name="Nybo J.L."/>
            <person name="Theobald S."/>
            <person name="Frisvad J.C."/>
            <person name="Larsen T.O."/>
            <person name="Nielsen K.F."/>
            <person name="Hoof J.B."/>
            <person name="Brandl J."/>
            <person name="Salamov A."/>
            <person name="Riley R."/>
            <person name="Gladden J.M."/>
            <person name="Phatale P."/>
            <person name="Nielsen M.T."/>
            <person name="Lyhne E.K."/>
            <person name="Kogle M.E."/>
            <person name="Strasser K."/>
            <person name="McDonnell E."/>
            <person name="Barry K."/>
            <person name="Clum A."/>
            <person name="Chen C."/>
            <person name="Nolan M."/>
            <person name="Sandor L."/>
            <person name="Kuo A."/>
            <person name="Lipzen A."/>
            <person name="Hainaut M."/>
            <person name="Drula E."/>
            <person name="Tsang A."/>
            <person name="Magnuson J.K."/>
            <person name="Henrissat B."/>
            <person name="Wiebenga A."/>
            <person name="Simmons B.A."/>
            <person name="Makela M.R."/>
            <person name="De vries R.P."/>
            <person name="Grigoriev I.V."/>
            <person name="Mortensen U.H."/>
            <person name="Baker S.E."/>
            <person name="Andersen M.R."/>
        </authorList>
    </citation>
    <scope>NUCLEOTIDE SEQUENCE [LARGE SCALE GENOMIC DNA]</scope>
    <source>
        <strain evidence="15 16">ATCC 13157</strain>
    </source>
</reference>
<dbReference type="InterPro" id="IPR001345">
    <property type="entry name" value="PG/BPGM_mutase_AS"/>
</dbReference>
<dbReference type="FunFam" id="3.40.50.1240:FF:000005">
    <property type="entry name" value="GpmB, Fructose-2,6-bisphosphatase"/>
    <property type="match status" value="1"/>
</dbReference>
<keyword evidence="7 13" id="KW-0472">Membrane</keyword>
<feature type="compositionally biased region" description="Basic and acidic residues" evidence="12">
    <location>
        <begin position="1918"/>
        <end position="1930"/>
    </location>
</feature>
<feature type="compositionally biased region" description="Low complexity" evidence="12">
    <location>
        <begin position="1635"/>
        <end position="1644"/>
    </location>
</feature>
<feature type="compositionally biased region" description="Low complexity" evidence="12">
    <location>
        <begin position="2017"/>
        <end position="2035"/>
    </location>
</feature>
<dbReference type="Gene3D" id="3.40.50.300">
    <property type="entry name" value="P-loop containing nucleotide triphosphate hydrolases"/>
    <property type="match status" value="1"/>
</dbReference>
<comment type="similarity">
    <text evidence="8">Belongs to the VAM6/VPS39 family.</text>
</comment>
<feature type="active site" description="Proton donor/acceptor" evidence="9">
    <location>
        <position position="288"/>
    </location>
</feature>
<keyword evidence="16" id="KW-1185">Reference proteome</keyword>
<feature type="compositionally biased region" description="Low complexity" evidence="12">
    <location>
        <begin position="1780"/>
        <end position="1807"/>
    </location>
</feature>
<dbReference type="PANTHER" id="PTHR12894">
    <property type="entry name" value="CNH DOMAIN CONTAINING"/>
    <property type="match status" value="1"/>
</dbReference>
<dbReference type="Pfam" id="PF10366">
    <property type="entry name" value="Vps39_1"/>
    <property type="match status" value="1"/>
</dbReference>
<dbReference type="InterPro" id="IPR013745">
    <property type="entry name" value="Bit61/PRR5"/>
</dbReference>
<accession>A0A370P7W0</accession>
<evidence type="ECO:0000313" key="15">
    <source>
        <dbReference type="EMBL" id="RDK38094.1"/>
    </source>
</evidence>
<dbReference type="Pfam" id="PF00780">
    <property type="entry name" value="CNH"/>
    <property type="match status" value="1"/>
</dbReference>
<dbReference type="Pfam" id="PF10367">
    <property type="entry name" value="zf-Vps39_C"/>
    <property type="match status" value="1"/>
</dbReference>
<feature type="region of interest" description="Disordered" evidence="12">
    <location>
        <begin position="1635"/>
        <end position="1945"/>
    </location>
</feature>
<dbReference type="GO" id="GO:0006886">
    <property type="term" value="P:intracellular protein transport"/>
    <property type="evidence" value="ECO:0007669"/>
    <property type="project" value="UniProtKB-UniRule"/>
</dbReference>
<dbReference type="Pfam" id="PF01591">
    <property type="entry name" value="6PF2K"/>
    <property type="match status" value="1"/>
</dbReference>
<evidence type="ECO:0000256" key="10">
    <source>
        <dbReference type="PIRSR" id="PIRSR613078-2"/>
    </source>
</evidence>
<feature type="binding site" evidence="10">
    <location>
        <position position="264"/>
    </location>
    <ligand>
        <name>substrate</name>
    </ligand>
</feature>
<evidence type="ECO:0000256" key="7">
    <source>
        <dbReference type="ARBA" id="ARBA00023136"/>
    </source>
</evidence>
<dbReference type="FunFam" id="3.40.50.300:FF:000644">
    <property type="entry name" value="GpmB, Fructose-2,6-bisphosphatase"/>
    <property type="match status" value="1"/>
</dbReference>
<evidence type="ECO:0000256" key="8">
    <source>
        <dbReference type="ARBA" id="ARBA00038201"/>
    </source>
</evidence>
<dbReference type="GO" id="GO:0012505">
    <property type="term" value="C:endomembrane system"/>
    <property type="evidence" value="ECO:0007669"/>
    <property type="project" value="UniProtKB-SubCell"/>
</dbReference>
<dbReference type="EC" id="3.1.3.46" evidence="3"/>
<feature type="compositionally biased region" description="Pro residues" evidence="12">
    <location>
        <begin position="1808"/>
        <end position="1817"/>
    </location>
</feature>
<dbReference type="GO" id="GO:0003873">
    <property type="term" value="F:6-phosphofructo-2-kinase activity"/>
    <property type="evidence" value="ECO:0007669"/>
    <property type="project" value="InterPro"/>
</dbReference>
<evidence type="ECO:0000256" key="12">
    <source>
        <dbReference type="SAM" id="MobiDB-lite"/>
    </source>
</evidence>
<feature type="compositionally biased region" description="Polar residues" evidence="12">
    <location>
        <begin position="922"/>
        <end position="935"/>
    </location>
</feature>
<evidence type="ECO:0000256" key="3">
    <source>
        <dbReference type="ARBA" id="ARBA00013067"/>
    </source>
</evidence>
<feature type="region of interest" description="Disordered" evidence="12">
    <location>
        <begin position="1959"/>
        <end position="2042"/>
    </location>
</feature>
<feature type="compositionally biased region" description="Acidic residues" evidence="12">
    <location>
        <begin position="912"/>
        <end position="921"/>
    </location>
</feature>
<feature type="repeat" description="CHCR" evidence="11">
    <location>
        <begin position="1182"/>
        <end position="1348"/>
    </location>
</feature>
<dbReference type="SUPFAM" id="SSF52540">
    <property type="entry name" value="P-loop containing nucleoside triphosphate hydrolases"/>
    <property type="match status" value="1"/>
</dbReference>
<dbReference type="GO" id="GO:0006000">
    <property type="term" value="P:fructose metabolic process"/>
    <property type="evidence" value="ECO:0007669"/>
    <property type="project" value="InterPro"/>
</dbReference>
<dbReference type="Proteomes" id="UP000254937">
    <property type="component" value="Unassembled WGS sequence"/>
</dbReference>
<keyword evidence="6" id="KW-0067">ATP-binding</keyword>
<comment type="similarity">
    <text evidence="2">In the C-terminal section; belongs to the phosphoglycerate mutase family.</text>
</comment>